<organism evidence="1">
    <name type="scientific">Anopheles funestus</name>
    <name type="common">African malaria mosquito</name>
    <dbReference type="NCBI Taxonomy" id="62324"/>
    <lineage>
        <taxon>Eukaryota</taxon>
        <taxon>Metazoa</taxon>
        <taxon>Ecdysozoa</taxon>
        <taxon>Arthropoda</taxon>
        <taxon>Hexapoda</taxon>
        <taxon>Insecta</taxon>
        <taxon>Pterygota</taxon>
        <taxon>Neoptera</taxon>
        <taxon>Endopterygota</taxon>
        <taxon>Diptera</taxon>
        <taxon>Nematocera</taxon>
        <taxon>Culicoidea</taxon>
        <taxon>Culicidae</taxon>
        <taxon>Anophelinae</taxon>
        <taxon>Anopheles</taxon>
    </lineage>
</organism>
<dbReference type="InterPro" id="IPR036397">
    <property type="entry name" value="RNaseH_sf"/>
</dbReference>
<dbReference type="VEuPathDB" id="VectorBase:AFUN011971"/>
<name>A0A182S088_ANOFN</name>
<accession>A0A182S088</accession>
<dbReference type="GO" id="GO:0003676">
    <property type="term" value="F:nucleic acid binding"/>
    <property type="evidence" value="ECO:0007669"/>
    <property type="project" value="InterPro"/>
</dbReference>
<dbReference type="EnsemblMetazoa" id="AFUN011971-RA">
    <property type="protein sequence ID" value="AFUN011971-PA"/>
    <property type="gene ID" value="AFUN011971"/>
</dbReference>
<dbReference type="Gene3D" id="3.30.420.10">
    <property type="entry name" value="Ribonuclease H-like superfamily/Ribonuclease H"/>
    <property type="match status" value="1"/>
</dbReference>
<proteinExistence type="predicted"/>
<sequence length="61" mass="7265">MARQWDTVIFSDEKKFNLDGPDGFIGYWRDLRKEPEYFSRDNFGGGSLMTKFDENCQQFET</sequence>
<evidence type="ECO:0000313" key="1">
    <source>
        <dbReference type="EnsemblMetazoa" id="AFUN011971-PA"/>
    </source>
</evidence>
<dbReference type="AlphaFoldDB" id="A0A182S088"/>
<reference evidence="1" key="1">
    <citation type="submission" date="2020-05" db="UniProtKB">
        <authorList>
            <consortium name="EnsemblMetazoa"/>
        </authorList>
    </citation>
    <scope>IDENTIFICATION</scope>
    <source>
        <strain evidence="1">FUMOZ</strain>
    </source>
</reference>
<protein>
    <submittedName>
        <fullName evidence="1">Uncharacterized protein</fullName>
    </submittedName>
</protein>